<dbReference type="EMBL" id="JAAMPI010001021">
    <property type="protein sequence ID" value="KAF4627146.1"/>
    <property type="molecule type" value="Genomic_DNA"/>
</dbReference>
<organism evidence="1 2">
    <name type="scientific">Cudoniella acicularis</name>
    <dbReference type="NCBI Taxonomy" id="354080"/>
    <lineage>
        <taxon>Eukaryota</taxon>
        <taxon>Fungi</taxon>
        <taxon>Dikarya</taxon>
        <taxon>Ascomycota</taxon>
        <taxon>Pezizomycotina</taxon>
        <taxon>Leotiomycetes</taxon>
        <taxon>Helotiales</taxon>
        <taxon>Tricladiaceae</taxon>
        <taxon>Cudoniella</taxon>
    </lineage>
</organism>
<keyword evidence="2" id="KW-1185">Reference proteome</keyword>
<proteinExistence type="predicted"/>
<dbReference type="Proteomes" id="UP000566819">
    <property type="component" value="Unassembled WGS sequence"/>
</dbReference>
<reference evidence="1 2" key="1">
    <citation type="submission" date="2020-03" db="EMBL/GenBank/DDBJ databases">
        <title>Draft Genome Sequence of Cudoniella acicularis.</title>
        <authorList>
            <person name="Buettner E."/>
            <person name="Kellner H."/>
        </authorList>
    </citation>
    <scope>NUCLEOTIDE SEQUENCE [LARGE SCALE GENOMIC DNA]</scope>
    <source>
        <strain evidence="1 2">DSM 108380</strain>
    </source>
</reference>
<accession>A0A8H4VYF9</accession>
<sequence length="271" mass="30160">MGCYSVLNSEDPKVFLKPAQNLLGIVRPQRLLGAPISDLTHLERHNLSSQFSYSRRLIKTKHFSGARPELTNLSQTDLFGTPQVFNAEDLQNVKIHNELAPLTLAVPYSPKVDTSIMSFGIATTADRIPDAIPNLLHWLPRTESSLHILVPPDQKISSLQQQMRDLQIKTTIKSTPHPFAKAYFSLIKELYDARTPKTKWLVLIDDDTFAPSLPALVSHLNQAYDANEQLILAAISDNMQQIHMFGLLPFGGGGIFVSVPLAAKLTEQKTD</sequence>
<name>A0A8H4VYF9_9HELO</name>
<evidence type="ECO:0000313" key="1">
    <source>
        <dbReference type="EMBL" id="KAF4627146.1"/>
    </source>
</evidence>
<dbReference type="OrthoDB" id="414175at2759"/>
<dbReference type="PANTHER" id="PTHR10811">
    <property type="entry name" value="FRINGE-RELATED"/>
    <property type="match status" value="1"/>
</dbReference>
<protein>
    <submittedName>
        <fullName evidence="1">Uncharacterized protein</fullName>
    </submittedName>
</protein>
<gene>
    <name evidence="1" type="ORF">G7Y89_g11014</name>
</gene>
<evidence type="ECO:0000313" key="2">
    <source>
        <dbReference type="Proteomes" id="UP000566819"/>
    </source>
</evidence>
<dbReference type="AlphaFoldDB" id="A0A8H4VYF9"/>
<dbReference type="Gene3D" id="3.90.550.50">
    <property type="match status" value="1"/>
</dbReference>
<comment type="caution">
    <text evidence="1">The sequence shown here is derived from an EMBL/GenBank/DDBJ whole genome shotgun (WGS) entry which is preliminary data.</text>
</comment>